<keyword evidence="2" id="KW-1134">Transmembrane beta strand</keyword>
<dbReference type="GO" id="GO:0015562">
    <property type="term" value="F:efflux transmembrane transporter activity"/>
    <property type="evidence" value="ECO:0007669"/>
    <property type="project" value="InterPro"/>
</dbReference>
<comment type="similarity">
    <text evidence="1 2">Belongs to the outer membrane factor (OMF) (TC 1.B.17) family.</text>
</comment>
<keyword evidence="2" id="KW-0732">Signal</keyword>
<organism evidence="5 6">
    <name type="scientific">Stenotrophobium rhamnosiphilum</name>
    <dbReference type="NCBI Taxonomy" id="2029166"/>
    <lineage>
        <taxon>Bacteria</taxon>
        <taxon>Pseudomonadati</taxon>
        <taxon>Pseudomonadota</taxon>
        <taxon>Gammaproteobacteria</taxon>
        <taxon>Nevskiales</taxon>
        <taxon>Nevskiaceae</taxon>
        <taxon>Stenotrophobium</taxon>
    </lineage>
</organism>
<comment type="caution">
    <text evidence="5">The sequence shown here is derived from an EMBL/GenBank/DDBJ whole genome shotgun (WGS) entry which is preliminary data.</text>
</comment>
<keyword evidence="3" id="KW-0175">Coiled coil</keyword>
<dbReference type="PANTHER" id="PTHR30203">
    <property type="entry name" value="OUTER MEMBRANE CATION EFFLUX PROTEIN"/>
    <property type="match status" value="1"/>
</dbReference>
<dbReference type="EMBL" id="QANS01000003">
    <property type="protein sequence ID" value="PTU31548.1"/>
    <property type="molecule type" value="Genomic_DNA"/>
</dbReference>
<dbReference type="Gene3D" id="2.20.200.10">
    <property type="entry name" value="Outer membrane efflux proteins (OEP)"/>
    <property type="match status" value="1"/>
</dbReference>
<proteinExistence type="inferred from homology"/>
<feature type="chain" id="PRO_5015373362" evidence="2">
    <location>
        <begin position="21"/>
        <end position="503"/>
    </location>
</feature>
<dbReference type="InterPro" id="IPR010131">
    <property type="entry name" value="MdtP/NodT-like"/>
</dbReference>
<dbReference type="InterPro" id="IPR003423">
    <property type="entry name" value="OMP_efflux"/>
</dbReference>
<dbReference type="PROSITE" id="PS51257">
    <property type="entry name" value="PROKAR_LIPOPROTEIN"/>
    <property type="match status" value="1"/>
</dbReference>
<comment type="subcellular location">
    <subcellularLocation>
        <location evidence="2">Cell outer membrane</location>
        <topology evidence="2">Lipid-anchor</topology>
    </subcellularLocation>
</comment>
<dbReference type="AlphaFoldDB" id="A0A2T5MG38"/>
<evidence type="ECO:0000256" key="4">
    <source>
        <dbReference type="SAM" id="MobiDB-lite"/>
    </source>
</evidence>
<dbReference type="Pfam" id="PF02321">
    <property type="entry name" value="OEP"/>
    <property type="match status" value="2"/>
</dbReference>
<keyword evidence="2" id="KW-0472">Membrane</keyword>
<dbReference type="OrthoDB" id="9770517at2"/>
<dbReference type="Gene3D" id="1.20.1600.10">
    <property type="entry name" value="Outer membrane efflux proteins (OEP)"/>
    <property type="match status" value="1"/>
</dbReference>
<dbReference type="NCBIfam" id="TIGR01845">
    <property type="entry name" value="outer_NodT"/>
    <property type="match status" value="1"/>
</dbReference>
<keyword evidence="2" id="KW-0812">Transmembrane</keyword>
<evidence type="ECO:0000256" key="2">
    <source>
        <dbReference type="RuleBase" id="RU362097"/>
    </source>
</evidence>
<feature type="compositionally biased region" description="Polar residues" evidence="4">
    <location>
        <begin position="485"/>
        <end position="503"/>
    </location>
</feature>
<reference evidence="5 6" key="1">
    <citation type="submission" date="2018-04" db="EMBL/GenBank/DDBJ databases">
        <title>Novel species isolated from glacier.</title>
        <authorList>
            <person name="Liu Q."/>
            <person name="Xin Y.-H."/>
        </authorList>
    </citation>
    <scope>NUCLEOTIDE SEQUENCE [LARGE SCALE GENOMIC DNA]</scope>
    <source>
        <strain evidence="5 6">GT1R17</strain>
    </source>
</reference>
<dbReference type="RefSeq" id="WP_107940092.1">
    <property type="nucleotide sequence ID" value="NZ_QANS01000003.1"/>
</dbReference>
<sequence>MKAIQHIGLSALSLSLISCAVGPNFKTPESTAGDRYTAQALPEKTASTDTVGGAAQTFQNGADIPAQWWTLFGSDKLKALVEQALKANPNIEAAQATLRVAHENALASASGLLPAVDGQLGASRQKVANVPGPGTSIYNVLNAGVNVTYNLDVFGGQRRVIESAKAQTEYQRFQLEASYLSLSSNVVTTAIREASLRAQIAATEKIVESSSKQLDVLKRQFELGGAAKTDVLTQQTQLAQLLATLPSLRKQLDQNRNLLAVLLGQLPSQTIDAQFELTDLTLPETLPLSLPSKLVQQRPDVRAQEALVHQASADVGIATANMLPQITLSGSYGQAAPNTGNLFTAGSNIWSLGAGLTQPIFRAGELTHRRRAAVASYEQSVAQYRATVNVAFQNVADTLTALSADAETLKAQRDAFQAAEASHAIAGKQYSAGSISYPTLLTAERNYQQAVIDLAQAQAARYADTAALFQALGGGWWNRSEDDNSNNATPSASNGSTTTAKAN</sequence>
<dbReference type="PANTHER" id="PTHR30203:SF33">
    <property type="entry name" value="BLR4455 PROTEIN"/>
    <property type="match status" value="1"/>
</dbReference>
<keyword evidence="2" id="KW-0564">Palmitate</keyword>
<dbReference type="Proteomes" id="UP000244248">
    <property type="component" value="Unassembled WGS sequence"/>
</dbReference>
<feature type="region of interest" description="Disordered" evidence="4">
    <location>
        <begin position="480"/>
        <end position="503"/>
    </location>
</feature>
<evidence type="ECO:0000313" key="6">
    <source>
        <dbReference type="Proteomes" id="UP000244248"/>
    </source>
</evidence>
<accession>A0A2T5MG38</accession>
<evidence type="ECO:0000256" key="3">
    <source>
        <dbReference type="SAM" id="Coils"/>
    </source>
</evidence>
<keyword evidence="6" id="KW-1185">Reference proteome</keyword>
<evidence type="ECO:0000313" key="5">
    <source>
        <dbReference type="EMBL" id="PTU31548.1"/>
    </source>
</evidence>
<feature type="coiled-coil region" evidence="3">
    <location>
        <begin position="399"/>
        <end position="460"/>
    </location>
</feature>
<dbReference type="GO" id="GO:0009279">
    <property type="term" value="C:cell outer membrane"/>
    <property type="evidence" value="ECO:0007669"/>
    <property type="project" value="UniProtKB-SubCell"/>
</dbReference>
<evidence type="ECO:0000256" key="1">
    <source>
        <dbReference type="ARBA" id="ARBA00007613"/>
    </source>
</evidence>
<feature type="signal peptide" evidence="2">
    <location>
        <begin position="1"/>
        <end position="20"/>
    </location>
</feature>
<keyword evidence="2" id="KW-0449">Lipoprotein</keyword>
<dbReference type="SUPFAM" id="SSF56954">
    <property type="entry name" value="Outer membrane efflux proteins (OEP)"/>
    <property type="match status" value="1"/>
</dbReference>
<name>A0A2T5MG38_9GAMM</name>
<gene>
    <name evidence="5" type="ORF">CJD38_09470</name>
</gene>
<protein>
    <submittedName>
        <fullName evidence="5">RND transporter</fullName>
    </submittedName>
</protein>